<evidence type="ECO:0000256" key="3">
    <source>
        <dbReference type="ARBA" id="ARBA00022729"/>
    </source>
</evidence>
<evidence type="ECO:0000256" key="1">
    <source>
        <dbReference type="ARBA" id="ARBA00004442"/>
    </source>
</evidence>
<evidence type="ECO:0000256" key="2">
    <source>
        <dbReference type="ARBA" id="ARBA00006275"/>
    </source>
</evidence>
<comment type="subcellular location">
    <subcellularLocation>
        <location evidence="1">Cell outer membrane</location>
    </subcellularLocation>
</comment>
<accession>A0A4Y1VLX1</accession>
<dbReference type="CDD" id="cd08977">
    <property type="entry name" value="SusD"/>
    <property type="match status" value="1"/>
</dbReference>
<sequence length="492" mass="55170">MKIKMNIKRMVVGLMAVTICCGCADLSEDLTGQPTSDKFFKTIVDFNSYISGAYTPLVKLYGEDAPYVACAGAEDVCTPVVRWKGFEQVNINTVGNPEEVTDILWNNCYSSISACNTTIELVAQNTNLTAEELSPIDGEAKFLRAFGYFQLVRWFGEIPLLTEANQKNASVEPQAAIADIYKQIVVDLQSAETTLPSKREDRTRPTCWTAKSLLAKVYLTMAGFPLNDASCYALARDKAGEVINEKVYSLERNFFDLWLYDNRQTNSEFIFTLYGNSISRTGGYQFRATRPDANGEGGWADWTSDSRFFDMFPKGDGSRVKGTFYLTMIDGPPWEQTNTAQPYVGKLRDAGPASGGYYNAPIGSGQNADGFYCMLRYSDILLIYAEAANLAEGSPSQKAYDALNEVRRRAGLPELSGLTAKQFDDAVLDERNWELAFECNRWFDLCRRYLLKEKLSPWYPESTIDDHNYLLPKPNDQLMIMTGVKQNPGYCQ</sequence>
<keyword evidence="5" id="KW-0998">Cell outer membrane</keyword>
<dbReference type="SUPFAM" id="SSF48452">
    <property type="entry name" value="TPR-like"/>
    <property type="match status" value="1"/>
</dbReference>
<feature type="domain" description="SusD-like N-terminal" evidence="8">
    <location>
        <begin position="44"/>
        <end position="219"/>
    </location>
</feature>
<gene>
    <name evidence="9" type="ORF">Bun01g_35400</name>
</gene>
<feature type="chain" id="PRO_5021417593" evidence="6">
    <location>
        <begin position="25"/>
        <end position="492"/>
    </location>
</feature>
<evidence type="ECO:0000259" key="7">
    <source>
        <dbReference type="Pfam" id="PF07980"/>
    </source>
</evidence>
<dbReference type="KEGG" id="bun:Bun01g_35400"/>
<organism evidence="9 10">
    <name type="scientific">Bacteroides uniformis</name>
    <dbReference type="NCBI Taxonomy" id="820"/>
    <lineage>
        <taxon>Bacteria</taxon>
        <taxon>Pseudomonadati</taxon>
        <taxon>Bacteroidota</taxon>
        <taxon>Bacteroidia</taxon>
        <taxon>Bacteroidales</taxon>
        <taxon>Bacteroidaceae</taxon>
        <taxon>Bacteroides</taxon>
    </lineage>
</organism>
<dbReference type="InterPro" id="IPR011990">
    <property type="entry name" value="TPR-like_helical_dom_sf"/>
</dbReference>
<keyword evidence="3 6" id="KW-0732">Signal</keyword>
<keyword evidence="4" id="KW-0472">Membrane</keyword>
<feature type="signal peptide" evidence="6">
    <location>
        <begin position="1"/>
        <end position="24"/>
    </location>
</feature>
<dbReference type="AlphaFoldDB" id="A0A4Y1VLX1"/>
<reference evidence="9 10" key="1">
    <citation type="submission" date="2019-06" db="EMBL/GenBank/DDBJ databases">
        <title>Complete genome sequence of Bacteroides uniformis NBRC 113350.</title>
        <authorList>
            <person name="Miura T."/>
            <person name="Furukawa M."/>
            <person name="Shimamura M."/>
            <person name="Ohyama Y."/>
            <person name="Yamazoe A."/>
            <person name="Kawasaki H."/>
        </authorList>
    </citation>
    <scope>NUCLEOTIDE SEQUENCE [LARGE SCALE GENOMIC DNA]</scope>
    <source>
        <strain evidence="9 10">NBRC 113350</strain>
    </source>
</reference>
<protein>
    <submittedName>
        <fullName evidence="9">Membrane protein</fullName>
    </submittedName>
</protein>
<dbReference type="EMBL" id="AP019724">
    <property type="protein sequence ID" value="BBK89170.1"/>
    <property type="molecule type" value="Genomic_DNA"/>
</dbReference>
<dbReference type="Pfam" id="PF14322">
    <property type="entry name" value="SusD-like_3"/>
    <property type="match status" value="1"/>
</dbReference>
<dbReference type="GO" id="GO:0009279">
    <property type="term" value="C:cell outer membrane"/>
    <property type="evidence" value="ECO:0007669"/>
    <property type="project" value="UniProtKB-SubCell"/>
</dbReference>
<dbReference type="Proteomes" id="UP000320533">
    <property type="component" value="Chromosome"/>
</dbReference>
<evidence type="ECO:0000256" key="4">
    <source>
        <dbReference type="ARBA" id="ARBA00023136"/>
    </source>
</evidence>
<evidence type="ECO:0000256" key="6">
    <source>
        <dbReference type="SAM" id="SignalP"/>
    </source>
</evidence>
<dbReference type="InterPro" id="IPR033985">
    <property type="entry name" value="SusD-like_N"/>
</dbReference>
<name>A0A4Y1VLX1_BACUN</name>
<evidence type="ECO:0000313" key="10">
    <source>
        <dbReference type="Proteomes" id="UP000320533"/>
    </source>
</evidence>
<comment type="similarity">
    <text evidence="2">Belongs to the SusD family.</text>
</comment>
<evidence type="ECO:0000313" key="9">
    <source>
        <dbReference type="EMBL" id="BBK89170.1"/>
    </source>
</evidence>
<proteinExistence type="inferred from homology"/>
<evidence type="ECO:0000256" key="5">
    <source>
        <dbReference type="ARBA" id="ARBA00023237"/>
    </source>
</evidence>
<feature type="domain" description="RagB/SusD" evidence="7">
    <location>
        <begin position="338"/>
        <end position="490"/>
    </location>
</feature>
<evidence type="ECO:0000259" key="8">
    <source>
        <dbReference type="Pfam" id="PF14322"/>
    </source>
</evidence>
<dbReference type="InterPro" id="IPR012944">
    <property type="entry name" value="SusD_RagB_dom"/>
</dbReference>
<dbReference type="Pfam" id="PF07980">
    <property type="entry name" value="SusD_RagB"/>
    <property type="match status" value="1"/>
</dbReference>
<dbReference type="Gene3D" id="1.25.40.390">
    <property type="match status" value="1"/>
</dbReference>